<evidence type="ECO:0000313" key="10">
    <source>
        <dbReference type="RefSeq" id="XP_026485805.2"/>
    </source>
</evidence>
<dbReference type="Pfam" id="PF00096">
    <property type="entry name" value="zf-C2H2"/>
    <property type="match status" value="3"/>
</dbReference>
<dbReference type="SMART" id="SM00868">
    <property type="entry name" value="zf-AD"/>
    <property type="match status" value="1"/>
</dbReference>
<dbReference type="PANTHER" id="PTHR24394:SF58">
    <property type="entry name" value="ZINC FINGER AND BTB DOMAIN CONTAINING 33"/>
    <property type="match status" value="1"/>
</dbReference>
<evidence type="ECO:0000259" key="8">
    <source>
        <dbReference type="PROSITE" id="PS50157"/>
    </source>
</evidence>
<keyword evidence="9" id="KW-1185">Reference proteome</keyword>
<dbReference type="InterPro" id="IPR012934">
    <property type="entry name" value="Znf_AD"/>
</dbReference>
<feature type="domain" description="C2H2-type" evidence="8">
    <location>
        <begin position="273"/>
        <end position="300"/>
    </location>
</feature>
<gene>
    <name evidence="10" type="primary">LOC113393235</name>
</gene>
<evidence type="ECO:0000256" key="7">
    <source>
        <dbReference type="PROSITE-ProRule" id="PRU00042"/>
    </source>
</evidence>
<evidence type="ECO:0000256" key="6">
    <source>
        <dbReference type="ARBA" id="ARBA00023242"/>
    </source>
</evidence>
<feature type="domain" description="C2H2-type" evidence="8">
    <location>
        <begin position="245"/>
        <end position="272"/>
    </location>
</feature>
<evidence type="ECO:0000256" key="5">
    <source>
        <dbReference type="ARBA" id="ARBA00022833"/>
    </source>
</evidence>
<dbReference type="Pfam" id="PF07776">
    <property type="entry name" value="zf-AD"/>
    <property type="match status" value="1"/>
</dbReference>
<feature type="domain" description="C2H2-type" evidence="8">
    <location>
        <begin position="301"/>
        <end position="328"/>
    </location>
</feature>
<dbReference type="GO" id="GO:0005634">
    <property type="term" value="C:nucleus"/>
    <property type="evidence" value="ECO:0007669"/>
    <property type="project" value="UniProtKB-SubCell"/>
</dbReference>
<dbReference type="PANTHER" id="PTHR24394">
    <property type="entry name" value="ZINC FINGER PROTEIN"/>
    <property type="match status" value="1"/>
</dbReference>
<keyword evidence="5" id="KW-0862">Zinc</keyword>
<keyword evidence="2" id="KW-0479">Metal-binding</keyword>
<dbReference type="SMART" id="SM00355">
    <property type="entry name" value="ZnF_C2H2"/>
    <property type="match status" value="6"/>
</dbReference>
<dbReference type="GeneID" id="113393235"/>
<evidence type="ECO:0000256" key="3">
    <source>
        <dbReference type="ARBA" id="ARBA00022737"/>
    </source>
</evidence>
<dbReference type="SUPFAM" id="SSF57716">
    <property type="entry name" value="Glucocorticoid receptor-like (DNA-binding domain)"/>
    <property type="match status" value="1"/>
</dbReference>
<dbReference type="GO" id="GO:0000981">
    <property type="term" value="F:DNA-binding transcription factor activity, RNA polymerase II-specific"/>
    <property type="evidence" value="ECO:0007669"/>
    <property type="project" value="TreeGrafter"/>
</dbReference>
<reference evidence="10" key="1">
    <citation type="submission" date="2025-08" db="UniProtKB">
        <authorList>
            <consortium name="RefSeq"/>
        </authorList>
    </citation>
    <scope>IDENTIFICATION</scope>
    <source>
        <tissue evidence="10">Whole body</tissue>
    </source>
</reference>
<evidence type="ECO:0000256" key="2">
    <source>
        <dbReference type="ARBA" id="ARBA00022723"/>
    </source>
</evidence>
<evidence type="ECO:0000256" key="4">
    <source>
        <dbReference type="ARBA" id="ARBA00022771"/>
    </source>
</evidence>
<proteinExistence type="predicted"/>
<dbReference type="Proteomes" id="UP001652626">
    <property type="component" value="Chromosome 6"/>
</dbReference>
<dbReference type="GO" id="GO:0008270">
    <property type="term" value="F:zinc ion binding"/>
    <property type="evidence" value="ECO:0007669"/>
    <property type="project" value="UniProtKB-UniRule"/>
</dbReference>
<dbReference type="AlphaFoldDB" id="A0A8B8HMN1"/>
<keyword evidence="6" id="KW-0539">Nucleus</keyword>
<evidence type="ECO:0000256" key="1">
    <source>
        <dbReference type="ARBA" id="ARBA00004123"/>
    </source>
</evidence>
<evidence type="ECO:0000313" key="9">
    <source>
        <dbReference type="Proteomes" id="UP001652626"/>
    </source>
</evidence>
<comment type="subcellular location">
    <subcellularLocation>
        <location evidence="1">Nucleus</location>
    </subcellularLocation>
</comment>
<dbReference type="GO" id="GO:0030674">
    <property type="term" value="F:protein-macromolecule adaptor activity"/>
    <property type="evidence" value="ECO:0007669"/>
    <property type="project" value="UniProtKB-ARBA"/>
</dbReference>
<feature type="domain" description="C2H2-type" evidence="8">
    <location>
        <begin position="329"/>
        <end position="356"/>
    </location>
</feature>
<keyword evidence="4 7" id="KW-0863">Zinc-finger</keyword>
<name>A0A8B8HMN1_VANTA</name>
<keyword evidence="3" id="KW-0677">Repeat</keyword>
<accession>A0A8B8HMN1</accession>
<organism evidence="9 10">
    <name type="scientific">Vanessa tameamea</name>
    <name type="common">Kamehameha butterfly</name>
    <dbReference type="NCBI Taxonomy" id="334116"/>
    <lineage>
        <taxon>Eukaryota</taxon>
        <taxon>Metazoa</taxon>
        <taxon>Ecdysozoa</taxon>
        <taxon>Arthropoda</taxon>
        <taxon>Hexapoda</taxon>
        <taxon>Insecta</taxon>
        <taxon>Pterygota</taxon>
        <taxon>Neoptera</taxon>
        <taxon>Endopterygota</taxon>
        <taxon>Lepidoptera</taxon>
        <taxon>Glossata</taxon>
        <taxon>Ditrysia</taxon>
        <taxon>Papilionoidea</taxon>
        <taxon>Nymphalidae</taxon>
        <taxon>Nymphalinae</taxon>
        <taxon>Vanessa</taxon>
    </lineage>
</organism>
<dbReference type="RefSeq" id="XP_026485805.2">
    <property type="nucleotide sequence ID" value="XM_026630020.2"/>
</dbReference>
<dbReference type="Gene3D" id="3.30.160.60">
    <property type="entry name" value="Classic Zinc Finger"/>
    <property type="match status" value="4"/>
</dbReference>
<dbReference type="InterPro" id="IPR013087">
    <property type="entry name" value="Znf_C2H2_type"/>
</dbReference>
<dbReference type="GO" id="GO:0003677">
    <property type="term" value="F:DNA binding"/>
    <property type="evidence" value="ECO:0007669"/>
    <property type="project" value="UniProtKB-KW"/>
</dbReference>
<dbReference type="InterPro" id="IPR036236">
    <property type="entry name" value="Znf_C2H2_sf"/>
</dbReference>
<protein>
    <submittedName>
        <fullName evidence="10">Zinc finger protein 226-like</fullName>
    </submittedName>
</protein>
<dbReference type="SUPFAM" id="SSF57667">
    <property type="entry name" value="beta-beta-alpha zinc fingers"/>
    <property type="match status" value="3"/>
</dbReference>
<dbReference type="Gene3D" id="3.40.1800.20">
    <property type="match status" value="1"/>
</dbReference>
<sequence length="451" mass="53301">MIICRICLGNKEILFPLNDSDKGLNCASIIASISNIANGSTDMICHSCCKKLEDFYDFKLLIERSDLKLNKIKKVFKFNTIDEVKLTLEVDEKCLNSDLNCNIIKNESDYIYYNDTLIKRINKDKENKPLPVEDCLKSVKYEDNENEYMEFSENDTSLEHEDYNYKMKKKEKRKNKENEKKHFCIKPVYQKDLRVIKTNIPKNNKPRSKIQDQPHTLREDICPYCGKKTKAIRSHMLQHTAERKFSCNNCNRSFYTKKNLETHMKTHYMDPKFKCDHCIASFCFKGALARHMVAHTDVREFTCKICEKTFKWKSGLHRHMLVHNFAKRFNCEMCKMSFATKYAFQHHYRVHTGERPYKCELCSQPYSYKRDFNRHCLKKHGVLVDRRPVNVMNEEVLKQEQILMKDLILRMHGIKTEREPLDYFQGPQGALAFAKAVKVMQSKEIIVDVNL</sequence>
<dbReference type="PROSITE" id="PS50157">
    <property type="entry name" value="ZINC_FINGER_C2H2_2"/>
    <property type="match status" value="4"/>
</dbReference>
<dbReference type="PROSITE" id="PS00028">
    <property type="entry name" value="ZINC_FINGER_C2H2_1"/>
    <property type="match status" value="5"/>
</dbReference>